<comment type="caution">
    <text evidence="17">The sequence shown here is derived from an EMBL/GenBank/DDBJ whole genome shotgun (WGS) entry which is preliminary data.</text>
</comment>
<sequence length="700" mass="75970">MSMESPESKCSKGNQPESGSLSQMIVVASIAVGIQFGWALQLSLLTPYVQTLGVPHMWAAFMWLCGPVSGLVVQPIVGYYSDRSTSRFGRRRPFILYGSLAVSLAVFLIGYASDIGHSAGDDITKKTRPRAVACFLVGFWILDIANNMLQGPSRALLGDLADGDHKRMRLGNAFFSFFMAVGQVLGFAAGSYNGLYKLFPFTETEACDVFCANLKSCFFFSIMLLLFIAIFALFYAKDEPKKPDDISDANQVTFFAEILGALRELKKPMWFLMLVTAVNWLGWFPYFLFDTDWMGHEVYGGEAGDEAYVAGVHAGSMGLMINAIVLGVMSLAVEPMGRLVGGVKSLWGIVNIILAVALAMTAVISKNAEQERLMNPAAVGNPSLGIKISALAFFAVLGVPLSVNFSVPFALASIYSSDTGAGQGLSLGVLNLAIVLPQMIVSLLSGPWDHLFGGGNLPAFMAGAVCAAISAVMATVMLPTPKAEDEARAASMLNAGGGRRNVEVEDLQAMSKLSFLQFHHSNTLGNKPSPPENPPMKSNQKTNYSRQASSASCGFQPRPEEMKWVFNKFDTNKDGKISFKEYKEAVRTMGWGIGDSEAVESFQAMDSDGDGFIDFEEFVEIFNMDEKVKETEIKSAFQVFDLNRDGKISAEELSKVLKSLGESCSISACEKMVRGIDGNGDGFIDFNEFMRMMNSGKKLA</sequence>
<evidence type="ECO:0000256" key="1">
    <source>
        <dbReference type="ARBA" id="ARBA00003291"/>
    </source>
</evidence>
<feature type="transmembrane region" description="Helical" evidence="15">
    <location>
        <begin position="384"/>
        <end position="412"/>
    </location>
</feature>
<organism evidence="17 18">
    <name type="scientific">Clitoria ternatea</name>
    <name type="common">Butterfly pea</name>
    <dbReference type="NCBI Taxonomy" id="43366"/>
    <lineage>
        <taxon>Eukaryota</taxon>
        <taxon>Viridiplantae</taxon>
        <taxon>Streptophyta</taxon>
        <taxon>Embryophyta</taxon>
        <taxon>Tracheophyta</taxon>
        <taxon>Spermatophyta</taxon>
        <taxon>Magnoliopsida</taxon>
        <taxon>eudicotyledons</taxon>
        <taxon>Gunneridae</taxon>
        <taxon>Pentapetalae</taxon>
        <taxon>rosids</taxon>
        <taxon>fabids</taxon>
        <taxon>Fabales</taxon>
        <taxon>Fabaceae</taxon>
        <taxon>Papilionoideae</taxon>
        <taxon>50 kb inversion clade</taxon>
        <taxon>NPAAA clade</taxon>
        <taxon>indigoferoid/millettioid clade</taxon>
        <taxon>Phaseoleae</taxon>
        <taxon>Clitoria</taxon>
    </lineage>
</organism>
<keyword evidence="5" id="KW-0813">Transport</keyword>
<name>A0AAN9I7M7_CLITE</name>
<feature type="region of interest" description="Disordered" evidence="14">
    <location>
        <begin position="521"/>
        <end position="555"/>
    </location>
</feature>
<keyword evidence="13 15" id="KW-0472">Membrane</keyword>
<keyword evidence="10" id="KW-0106">Calcium</keyword>
<dbReference type="PANTHER" id="PTHR19432">
    <property type="entry name" value="SUGAR TRANSPORTER"/>
    <property type="match status" value="1"/>
</dbReference>
<keyword evidence="8" id="KW-0479">Metal-binding</keyword>
<gene>
    <name evidence="17" type="ORF">RJT34_30711</name>
</gene>
<evidence type="ECO:0000256" key="2">
    <source>
        <dbReference type="ARBA" id="ARBA00004141"/>
    </source>
</evidence>
<evidence type="ECO:0000256" key="10">
    <source>
        <dbReference type="ARBA" id="ARBA00022837"/>
    </source>
</evidence>
<evidence type="ECO:0000256" key="13">
    <source>
        <dbReference type="ARBA" id="ARBA00023136"/>
    </source>
</evidence>
<evidence type="ECO:0000256" key="14">
    <source>
        <dbReference type="SAM" id="MobiDB-lite"/>
    </source>
</evidence>
<accession>A0AAN9I7M7</accession>
<feature type="domain" description="EF-hand" evidence="16">
    <location>
        <begin position="664"/>
        <end position="699"/>
    </location>
</feature>
<dbReference type="Gene3D" id="1.20.1250.20">
    <property type="entry name" value="MFS general substrate transporter like domains"/>
    <property type="match status" value="1"/>
</dbReference>
<feature type="domain" description="EF-hand" evidence="16">
    <location>
        <begin position="628"/>
        <end position="663"/>
    </location>
</feature>
<evidence type="ECO:0000313" key="17">
    <source>
        <dbReference type="EMBL" id="KAK7263126.1"/>
    </source>
</evidence>
<comment type="function">
    <text evidence="1">Potential calcium sensor.</text>
</comment>
<evidence type="ECO:0000256" key="15">
    <source>
        <dbReference type="SAM" id="Phobius"/>
    </source>
</evidence>
<dbReference type="Gene3D" id="1.10.238.10">
    <property type="entry name" value="EF-hand"/>
    <property type="match status" value="2"/>
</dbReference>
<evidence type="ECO:0000256" key="11">
    <source>
        <dbReference type="ARBA" id="ARBA00022847"/>
    </source>
</evidence>
<dbReference type="CDD" id="cd00051">
    <property type="entry name" value="EFh"/>
    <property type="match status" value="2"/>
</dbReference>
<keyword evidence="6" id="KW-0762">Sugar transport</keyword>
<dbReference type="InterPro" id="IPR011992">
    <property type="entry name" value="EF-hand-dom_pair"/>
</dbReference>
<comment type="subcellular location">
    <subcellularLocation>
        <location evidence="2">Membrane</location>
        <topology evidence="2">Multi-pass membrane protein</topology>
    </subcellularLocation>
</comment>
<feature type="transmembrane region" description="Helical" evidence="15">
    <location>
        <begin position="60"/>
        <end position="81"/>
    </location>
</feature>
<protein>
    <recommendedName>
        <fullName evidence="16">EF-hand domain-containing protein</fullName>
    </recommendedName>
</protein>
<dbReference type="AlphaFoldDB" id="A0AAN9I7M7"/>
<feature type="transmembrane region" description="Helical" evidence="15">
    <location>
        <begin position="130"/>
        <end position="149"/>
    </location>
</feature>
<dbReference type="SUPFAM" id="SSF47473">
    <property type="entry name" value="EF-hand"/>
    <property type="match status" value="1"/>
</dbReference>
<dbReference type="PROSITE" id="PS50222">
    <property type="entry name" value="EF_HAND_2"/>
    <property type="match status" value="4"/>
</dbReference>
<keyword evidence="9" id="KW-0677">Repeat</keyword>
<reference evidence="17 18" key="1">
    <citation type="submission" date="2024-01" db="EMBL/GenBank/DDBJ databases">
        <title>The genomes of 5 underutilized Papilionoideae crops provide insights into root nodulation and disease resistance.</title>
        <authorList>
            <person name="Yuan L."/>
        </authorList>
    </citation>
    <scope>NUCLEOTIDE SEQUENCE [LARGE SCALE GENOMIC DNA]</scope>
    <source>
        <strain evidence="17">LY-2023</strain>
        <tissue evidence="17">Leaf</tissue>
    </source>
</reference>
<dbReference type="InterPro" id="IPR036259">
    <property type="entry name" value="MFS_trans_sf"/>
</dbReference>
<dbReference type="GO" id="GO:0008506">
    <property type="term" value="F:sucrose:proton symporter activity"/>
    <property type="evidence" value="ECO:0007669"/>
    <property type="project" value="TreeGrafter"/>
</dbReference>
<dbReference type="Pfam" id="PF00036">
    <property type="entry name" value="EF-hand_1"/>
    <property type="match status" value="2"/>
</dbReference>
<dbReference type="GO" id="GO:0005773">
    <property type="term" value="C:vacuole"/>
    <property type="evidence" value="ECO:0007669"/>
    <property type="project" value="TreeGrafter"/>
</dbReference>
<dbReference type="Pfam" id="PF13499">
    <property type="entry name" value="EF-hand_7"/>
    <property type="match status" value="1"/>
</dbReference>
<feature type="compositionally biased region" description="Polar residues" evidence="14">
    <location>
        <begin position="536"/>
        <end position="553"/>
    </location>
</feature>
<feature type="transmembrane region" description="Helical" evidence="15">
    <location>
        <begin position="93"/>
        <end position="110"/>
    </location>
</feature>
<dbReference type="FunFam" id="1.10.238.10:FF:000089">
    <property type="entry name" value="calmodulin-like protein 3"/>
    <property type="match status" value="1"/>
</dbReference>
<evidence type="ECO:0000259" key="16">
    <source>
        <dbReference type="PROSITE" id="PS50222"/>
    </source>
</evidence>
<feature type="transmembrane region" description="Helical" evidence="15">
    <location>
        <begin position="269"/>
        <end position="288"/>
    </location>
</feature>
<dbReference type="Pfam" id="PF13347">
    <property type="entry name" value="MFS_2"/>
    <property type="match status" value="1"/>
</dbReference>
<dbReference type="SUPFAM" id="SSF103473">
    <property type="entry name" value="MFS general substrate transporter"/>
    <property type="match status" value="1"/>
</dbReference>
<feature type="transmembrane region" description="Helical" evidence="15">
    <location>
        <begin position="170"/>
        <end position="192"/>
    </location>
</feature>
<evidence type="ECO:0000256" key="5">
    <source>
        <dbReference type="ARBA" id="ARBA00022448"/>
    </source>
</evidence>
<feature type="transmembrane region" description="Helical" evidence="15">
    <location>
        <begin position="218"/>
        <end position="236"/>
    </location>
</feature>
<dbReference type="InterPro" id="IPR018247">
    <property type="entry name" value="EF_Hand_1_Ca_BS"/>
</dbReference>
<evidence type="ECO:0000256" key="3">
    <source>
        <dbReference type="ARBA" id="ARBA00004914"/>
    </source>
</evidence>
<keyword evidence="7 15" id="KW-0812">Transmembrane</keyword>
<evidence type="ECO:0000256" key="12">
    <source>
        <dbReference type="ARBA" id="ARBA00022989"/>
    </source>
</evidence>
<dbReference type="InterPro" id="IPR005989">
    <property type="entry name" value="Suc_symporter_pln"/>
</dbReference>
<feature type="transmembrane region" description="Helical" evidence="15">
    <location>
        <begin position="345"/>
        <end position="364"/>
    </location>
</feature>
<dbReference type="SMART" id="SM00054">
    <property type="entry name" value="EFh"/>
    <property type="match status" value="4"/>
</dbReference>
<evidence type="ECO:0000256" key="6">
    <source>
        <dbReference type="ARBA" id="ARBA00022597"/>
    </source>
</evidence>
<feature type="domain" description="EF-hand" evidence="16">
    <location>
        <begin position="593"/>
        <end position="627"/>
    </location>
</feature>
<dbReference type="PROSITE" id="PS00018">
    <property type="entry name" value="EF_HAND_1"/>
    <property type="match status" value="3"/>
</dbReference>
<dbReference type="GO" id="GO:0005886">
    <property type="term" value="C:plasma membrane"/>
    <property type="evidence" value="ECO:0007669"/>
    <property type="project" value="InterPro"/>
</dbReference>
<dbReference type="Proteomes" id="UP001359559">
    <property type="component" value="Unassembled WGS sequence"/>
</dbReference>
<keyword evidence="11" id="KW-0769">Symport</keyword>
<feature type="domain" description="EF-hand" evidence="16">
    <location>
        <begin position="557"/>
        <end position="592"/>
    </location>
</feature>
<evidence type="ECO:0000256" key="4">
    <source>
        <dbReference type="ARBA" id="ARBA00007134"/>
    </source>
</evidence>
<evidence type="ECO:0000256" key="9">
    <source>
        <dbReference type="ARBA" id="ARBA00022737"/>
    </source>
</evidence>
<feature type="transmembrane region" description="Helical" evidence="15">
    <location>
        <begin position="308"/>
        <end position="333"/>
    </location>
</feature>
<keyword evidence="18" id="KW-1185">Reference proteome</keyword>
<feature type="transmembrane region" description="Helical" evidence="15">
    <location>
        <begin position="21"/>
        <end position="40"/>
    </location>
</feature>
<evidence type="ECO:0000256" key="7">
    <source>
        <dbReference type="ARBA" id="ARBA00022692"/>
    </source>
</evidence>
<comment type="similarity">
    <text evidence="4">Belongs to the glycoside-pentoside-hexuronide (GPH) cation symporter transporter (TC 2.A.2.4) family.</text>
</comment>
<dbReference type="CDD" id="cd17313">
    <property type="entry name" value="MFS_SLC45_SUC"/>
    <property type="match status" value="1"/>
</dbReference>
<comment type="pathway">
    <text evidence="3">Glycan biosynthesis; sucrose metabolism.</text>
</comment>
<feature type="transmembrane region" description="Helical" evidence="15">
    <location>
        <begin position="457"/>
        <end position="478"/>
    </location>
</feature>
<feature type="transmembrane region" description="Helical" evidence="15">
    <location>
        <begin position="424"/>
        <end position="445"/>
    </location>
</feature>
<dbReference type="PANTHER" id="PTHR19432:SF89">
    <property type="entry name" value="SUCROSE_H+ SYMPORTER, PLANT, MAJOR FACILITATOR SUPERFAMILY DOMAIN-CONTAINING PROTEIN-RELATED"/>
    <property type="match status" value="1"/>
</dbReference>
<dbReference type="EMBL" id="JAYKXN010000008">
    <property type="protein sequence ID" value="KAK7263126.1"/>
    <property type="molecule type" value="Genomic_DNA"/>
</dbReference>
<dbReference type="NCBIfam" id="TIGR01301">
    <property type="entry name" value="GPH_sucrose"/>
    <property type="match status" value="1"/>
</dbReference>
<evidence type="ECO:0000256" key="8">
    <source>
        <dbReference type="ARBA" id="ARBA00022723"/>
    </source>
</evidence>
<keyword evidence="12 15" id="KW-1133">Transmembrane helix</keyword>
<dbReference type="InterPro" id="IPR002048">
    <property type="entry name" value="EF_hand_dom"/>
</dbReference>
<dbReference type="GO" id="GO:0005509">
    <property type="term" value="F:calcium ion binding"/>
    <property type="evidence" value="ECO:0007669"/>
    <property type="project" value="InterPro"/>
</dbReference>
<evidence type="ECO:0000313" key="18">
    <source>
        <dbReference type="Proteomes" id="UP001359559"/>
    </source>
</evidence>
<proteinExistence type="inferred from homology"/>